<dbReference type="SMART" id="SM00939">
    <property type="entry name" value="PepX_C"/>
    <property type="match status" value="1"/>
</dbReference>
<sequence>MPSDKYLEIYSDSFPYIFMKHKDIPLKTYDISILRYDIYLPKDGAPLAVKDIPSLRLTALVRGSVQNSPREFFRILTYCADRKDVPYKIFSPKSWIQLSHAMTSDHSSWETPDPGYWTSQGYIIIRGDDCGAGQSPGELDTMSRGSSEAFFDVVEWCVDQEWSSRKVGLLGISYYDGTKWRVAARRQKGLAAIIPWEGMSDYHRDRVRHGDILSDKFIKFWWENAVEKNQYGKPGRAAQGWGFDTLDGDLDEATLIANRRNQMEDTEKHRYLDEEYFSSRNFDVQDIEVPLLSVANWGGILLHLRGNVLGWMRASSQHKFLHFIVGRHDLPFYYDHSAKLQKSFLDAFLKGDDYDGWKTGHQPRVRLTLRQGDCGVDDPLRELSFPTRGEDDWPLPDTRYTKFFLTAENELSETAKDVKRVFSYDALSGEPLQFRYTADTTVELTGDVLANLSVSIDRKDENVPRDMDLFLALRKLAKDGSEVFYTVTIGDPVPLVEGWHRVSLYCASDVQEVKAGVIYEVEVEIWPTKVVLEDRETLVLEVAGHDAQGAGIFSHSDSEDQKTKHMDGANNVHVGNKDSWLLLPTIPDRR</sequence>
<dbReference type="VEuPathDB" id="FungiDB:yc1106_08617"/>
<dbReference type="InterPro" id="IPR005674">
    <property type="entry name" value="CocE/Ser_esterase"/>
</dbReference>
<dbReference type="SUPFAM" id="SSF53474">
    <property type="entry name" value="alpha/beta-Hydrolases"/>
    <property type="match status" value="1"/>
</dbReference>
<dbReference type="GO" id="GO:0008239">
    <property type="term" value="F:dipeptidyl-peptidase activity"/>
    <property type="evidence" value="ECO:0007669"/>
    <property type="project" value="InterPro"/>
</dbReference>
<dbReference type="AlphaFoldDB" id="A0A9Q8ZII1"/>
<proteinExistence type="predicted"/>
<name>A0A9Q8ZII1_CURCL</name>
<accession>A0A9Q8ZII1</accession>
<dbReference type="Pfam" id="PF08530">
    <property type="entry name" value="PepX_C"/>
    <property type="match status" value="1"/>
</dbReference>
<dbReference type="EMBL" id="CP089279">
    <property type="protein sequence ID" value="USP81343.1"/>
    <property type="molecule type" value="Genomic_DNA"/>
</dbReference>
<dbReference type="Proteomes" id="UP001056012">
    <property type="component" value="Chromosome 6"/>
</dbReference>
<keyword evidence="1" id="KW-0378">Hydrolase</keyword>
<dbReference type="SUPFAM" id="SSF49785">
    <property type="entry name" value="Galactose-binding domain-like"/>
    <property type="match status" value="1"/>
</dbReference>
<dbReference type="Gene3D" id="1.10.3020.20">
    <property type="match status" value="1"/>
</dbReference>
<evidence type="ECO:0000313" key="3">
    <source>
        <dbReference type="EMBL" id="USP81343.1"/>
    </source>
</evidence>
<feature type="domain" description="Xaa-Pro dipeptidyl-peptidase C-terminal" evidence="2">
    <location>
        <begin position="342"/>
        <end position="583"/>
    </location>
</feature>
<evidence type="ECO:0000313" key="4">
    <source>
        <dbReference type="Proteomes" id="UP001056012"/>
    </source>
</evidence>
<reference evidence="3" key="1">
    <citation type="submission" date="2021-12" db="EMBL/GenBank/DDBJ databases">
        <title>Curvularia clavata genome.</title>
        <authorList>
            <person name="Cao Y."/>
        </authorList>
    </citation>
    <scope>NUCLEOTIDE SEQUENCE</scope>
    <source>
        <strain evidence="3">Yc1106</strain>
    </source>
</reference>
<dbReference type="Pfam" id="PF02129">
    <property type="entry name" value="Peptidase_S15"/>
    <property type="match status" value="1"/>
</dbReference>
<protein>
    <submittedName>
        <fullName evidence="3">X-Pro dipeptidyl-peptidase protein</fullName>
    </submittedName>
</protein>
<dbReference type="Gene3D" id="3.40.50.1820">
    <property type="entry name" value="alpha/beta hydrolase"/>
    <property type="match status" value="1"/>
</dbReference>
<evidence type="ECO:0000259" key="2">
    <source>
        <dbReference type="SMART" id="SM00939"/>
    </source>
</evidence>
<dbReference type="InterPro" id="IPR000383">
    <property type="entry name" value="Xaa-Pro-like_dom"/>
</dbReference>
<dbReference type="InterPro" id="IPR029058">
    <property type="entry name" value="AB_hydrolase_fold"/>
</dbReference>
<gene>
    <name evidence="3" type="ORF">yc1106_08617</name>
</gene>
<dbReference type="PANTHER" id="PTHR43056:SF10">
    <property type="entry name" value="COCE_NOND FAMILY, PUTATIVE (AFU_ORTHOLOGUE AFUA_7G00600)-RELATED"/>
    <property type="match status" value="1"/>
</dbReference>
<dbReference type="InterPro" id="IPR013736">
    <property type="entry name" value="Xaa-Pro_dipept_C"/>
</dbReference>
<keyword evidence="4" id="KW-1185">Reference proteome</keyword>
<evidence type="ECO:0000256" key="1">
    <source>
        <dbReference type="ARBA" id="ARBA00022801"/>
    </source>
</evidence>
<dbReference type="Gene3D" id="2.60.120.260">
    <property type="entry name" value="Galactose-binding domain-like"/>
    <property type="match status" value="1"/>
</dbReference>
<dbReference type="NCBIfam" id="TIGR00976">
    <property type="entry name" value="CocE_NonD"/>
    <property type="match status" value="1"/>
</dbReference>
<dbReference type="InterPro" id="IPR008979">
    <property type="entry name" value="Galactose-bd-like_sf"/>
</dbReference>
<organism evidence="3 4">
    <name type="scientific">Curvularia clavata</name>
    <dbReference type="NCBI Taxonomy" id="95742"/>
    <lineage>
        <taxon>Eukaryota</taxon>
        <taxon>Fungi</taxon>
        <taxon>Dikarya</taxon>
        <taxon>Ascomycota</taxon>
        <taxon>Pezizomycotina</taxon>
        <taxon>Dothideomycetes</taxon>
        <taxon>Pleosporomycetidae</taxon>
        <taxon>Pleosporales</taxon>
        <taxon>Pleosporineae</taxon>
        <taxon>Pleosporaceae</taxon>
        <taxon>Curvularia</taxon>
    </lineage>
</organism>
<dbReference type="PANTHER" id="PTHR43056">
    <property type="entry name" value="PEPTIDASE S9 PROLYL OLIGOPEPTIDASE"/>
    <property type="match status" value="1"/>
</dbReference>
<dbReference type="InterPro" id="IPR050585">
    <property type="entry name" value="Xaa-Pro_dipeptidyl-ppase/CocE"/>
</dbReference>
<dbReference type="OrthoDB" id="416441at2759"/>